<dbReference type="Proteomes" id="UP000447434">
    <property type="component" value="Unassembled WGS sequence"/>
</dbReference>
<geneLocation type="mitochondrion" evidence="1"/>
<accession>A0A6A4NC92</accession>
<proteinExistence type="predicted"/>
<reference evidence="2" key="1">
    <citation type="journal article" date="2020" name="Nat. Commun.">
        <title>Genome sequence of the cluster root forming white lupin.</title>
        <authorList>
            <person name="Hufnagel B."/>
            <person name="Marques A."/>
            <person name="Soriano A."/>
            <person name="Marques L."/>
            <person name="Divol F."/>
            <person name="Doumas P."/>
            <person name="Sallet E."/>
            <person name="Mancinotti D."/>
            <person name="Carrere S."/>
            <person name="Marande W."/>
            <person name="Arribat S."/>
            <person name="Keller J."/>
            <person name="Huneau C."/>
            <person name="Blein T."/>
            <person name="Aime D."/>
            <person name="Laguerre M."/>
            <person name="Taylor J."/>
            <person name="Schubert V."/>
            <person name="Nelson M."/>
            <person name="Geu-Flores F."/>
            <person name="Crespi M."/>
            <person name="Gallardo-Guerrero K."/>
            <person name="Delaux P.-M."/>
            <person name="Salse J."/>
            <person name="Berges H."/>
            <person name="Guyot R."/>
            <person name="Gouzy J."/>
            <person name="Peret B."/>
        </authorList>
    </citation>
    <scope>NUCLEOTIDE SEQUENCE [LARGE SCALE GENOMIC DNA]</scope>
    <source>
        <strain evidence="2">cv. Amiga</strain>
    </source>
</reference>
<keyword evidence="1" id="KW-0496">Mitochondrion</keyword>
<keyword evidence="2" id="KW-1185">Reference proteome</keyword>
<evidence type="ECO:0000313" key="1">
    <source>
        <dbReference type="EMBL" id="KAE9584258.1"/>
    </source>
</evidence>
<name>A0A6A4NC92_LUPAL</name>
<comment type="caution">
    <text evidence="1">The sequence shown here is derived from an EMBL/GenBank/DDBJ whole genome shotgun (WGS) entry which is preliminary data.</text>
</comment>
<organism evidence="1 2">
    <name type="scientific">Lupinus albus</name>
    <name type="common">White lupine</name>
    <name type="synonym">Lupinus termis</name>
    <dbReference type="NCBI Taxonomy" id="3870"/>
    <lineage>
        <taxon>Eukaryota</taxon>
        <taxon>Viridiplantae</taxon>
        <taxon>Streptophyta</taxon>
        <taxon>Embryophyta</taxon>
        <taxon>Tracheophyta</taxon>
        <taxon>Spermatophyta</taxon>
        <taxon>Magnoliopsida</taxon>
        <taxon>eudicotyledons</taxon>
        <taxon>Gunneridae</taxon>
        <taxon>Pentapetalae</taxon>
        <taxon>rosids</taxon>
        <taxon>fabids</taxon>
        <taxon>Fabales</taxon>
        <taxon>Fabaceae</taxon>
        <taxon>Papilionoideae</taxon>
        <taxon>50 kb inversion clade</taxon>
        <taxon>genistoids sensu lato</taxon>
        <taxon>core genistoids</taxon>
        <taxon>Genisteae</taxon>
        <taxon>Lupinus</taxon>
    </lineage>
</organism>
<dbReference type="AlphaFoldDB" id="A0A6A4NC92"/>
<evidence type="ECO:0000313" key="2">
    <source>
        <dbReference type="Proteomes" id="UP000447434"/>
    </source>
</evidence>
<protein>
    <submittedName>
        <fullName evidence="1">Uncharacterized protein</fullName>
    </submittedName>
</protein>
<dbReference type="EMBL" id="WOCE01000054">
    <property type="protein sequence ID" value="KAE9584258.1"/>
    <property type="molecule type" value="Genomic_DNA"/>
</dbReference>
<gene>
    <name evidence="1" type="ORF">Lalb_Chr00c29g0408171</name>
</gene>
<sequence length="78" mass="8948">MHPCSIYHSLQSISGMPAASSKITENKSYLYWDHTPLDFIEILFFFSVLFKNLGFQWGTTMPWISIRDHPLGLVNSLA</sequence>